<keyword evidence="2" id="KW-0812">Transmembrane</keyword>
<dbReference type="OrthoDB" id="9806532at2"/>
<evidence type="ECO:0000256" key="2">
    <source>
        <dbReference type="SAM" id="Phobius"/>
    </source>
</evidence>
<evidence type="ECO:0000313" key="3">
    <source>
        <dbReference type="EMBL" id="AVO44794.1"/>
    </source>
</evidence>
<organism evidence="3 4">
    <name type="scientific">Phreatobacter cathodiphilus</name>
    <dbReference type="NCBI Taxonomy" id="1868589"/>
    <lineage>
        <taxon>Bacteria</taxon>
        <taxon>Pseudomonadati</taxon>
        <taxon>Pseudomonadota</taxon>
        <taxon>Alphaproteobacteria</taxon>
        <taxon>Hyphomicrobiales</taxon>
        <taxon>Phreatobacteraceae</taxon>
        <taxon>Phreatobacter</taxon>
    </lineage>
</organism>
<feature type="transmembrane region" description="Helical" evidence="2">
    <location>
        <begin position="873"/>
        <end position="893"/>
    </location>
</feature>
<feature type="transmembrane region" description="Helical" evidence="2">
    <location>
        <begin position="519"/>
        <end position="538"/>
    </location>
</feature>
<dbReference type="PANTHER" id="PTHR32063:SF77">
    <property type="entry name" value="ACR FAMILY TRANSPORT PROTEIN"/>
    <property type="match status" value="1"/>
</dbReference>
<feature type="transmembrane region" description="Helical" evidence="2">
    <location>
        <begin position="465"/>
        <end position="492"/>
    </location>
</feature>
<dbReference type="GO" id="GO:0005886">
    <property type="term" value="C:plasma membrane"/>
    <property type="evidence" value="ECO:0007669"/>
    <property type="project" value="TreeGrafter"/>
</dbReference>
<dbReference type="AlphaFoldDB" id="A0A2S0N9E2"/>
<dbReference type="Gene3D" id="3.30.70.1440">
    <property type="entry name" value="Multidrug efflux transporter AcrB pore domain"/>
    <property type="match status" value="1"/>
</dbReference>
<dbReference type="SUPFAM" id="SSF82693">
    <property type="entry name" value="Multidrug efflux transporter AcrB pore domain, PN1, PN2, PC1 and PC2 subdomains"/>
    <property type="match status" value="3"/>
</dbReference>
<dbReference type="Proteomes" id="UP000237889">
    <property type="component" value="Chromosome"/>
</dbReference>
<feature type="transmembrane region" description="Helical" evidence="2">
    <location>
        <begin position="899"/>
        <end position="924"/>
    </location>
</feature>
<dbReference type="EMBL" id="CP027668">
    <property type="protein sequence ID" value="AVO44794.1"/>
    <property type="molecule type" value="Genomic_DNA"/>
</dbReference>
<feature type="transmembrane region" description="Helical" evidence="2">
    <location>
        <begin position="391"/>
        <end position="413"/>
    </location>
</feature>
<evidence type="ECO:0000256" key="1">
    <source>
        <dbReference type="SAM" id="MobiDB-lite"/>
    </source>
</evidence>
<keyword evidence="2" id="KW-1133">Transmembrane helix</keyword>
<feature type="transmembrane region" description="Helical" evidence="2">
    <location>
        <begin position="433"/>
        <end position="453"/>
    </location>
</feature>
<accession>A0A2S0N9E2</accession>
<gene>
    <name evidence="3" type="ORF">C6569_06820</name>
</gene>
<dbReference type="InterPro" id="IPR001036">
    <property type="entry name" value="Acrflvin-R"/>
</dbReference>
<dbReference type="SUPFAM" id="SSF82866">
    <property type="entry name" value="Multidrug efflux transporter AcrB transmembrane domain"/>
    <property type="match status" value="2"/>
</dbReference>
<dbReference type="Gene3D" id="3.30.2090.10">
    <property type="entry name" value="Multidrug efflux transporter AcrB TolC docking domain, DN and DC subdomains"/>
    <property type="match status" value="2"/>
</dbReference>
<feature type="transmembrane region" description="Helical" evidence="2">
    <location>
        <begin position="976"/>
        <end position="999"/>
    </location>
</feature>
<proteinExistence type="predicted"/>
<keyword evidence="4" id="KW-1185">Reference proteome</keyword>
<dbReference type="Gene3D" id="3.30.70.1430">
    <property type="entry name" value="Multidrug efflux transporter AcrB pore domain"/>
    <property type="match status" value="2"/>
</dbReference>
<dbReference type="Gene3D" id="1.20.1640.10">
    <property type="entry name" value="Multidrug efflux transporter AcrB transmembrane domain"/>
    <property type="match status" value="2"/>
</dbReference>
<name>A0A2S0N9E2_9HYPH</name>
<dbReference type="RefSeq" id="WP_106748135.1">
    <property type="nucleotide sequence ID" value="NZ_CP027668.1"/>
</dbReference>
<dbReference type="InterPro" id="IPR027463">
    <property type="entry name" value="AcrB_DN_DC_subdom"/>
</dbReference>
<feature type="compositionally biased region" description="Low complexity" evidence="1">
    <location>
        <begin position="1035"/>
        <end position="1047"/>
    </location>
</feature>
<keyword evidence="2" id="KW-0472">Membrane</keyword>
<protein>
    <submittedName>
        <fullName evidence="3">ABC transporter permease</fullName>
    </submittedName>
</protein>
<dbReference type="Gene3D" id="3.30.70.1320">
    <property type="entry name" value="Multidrug efflux transporter AcrB pore domain like"/>
    <property type="match status" value="1"/>
</dbReference>
<feature type="transmembrane region" description="Helical" evidence="2">
    <location>
        <begin position="336"/>
        <end position="355"/>
    </location>
</feature>
<dbReference type="GO" id="GO:0042910">
    <property type="term" value="F:xenobiotic transmembrane transporter activity"/>
    <property type="evidence" value="ECO:0007669"/>
    <property type="project" value="TreeGrafter"/>
</dbReference>
<sequence length="1059" mass="114235">MSSFNISAYSIRQPVPSIVLFIVLCFLGWMSYNNLPITRFPNIDVPLIQVRVTQAGAAPAELESQISKRVEDAVANITGVKNVISNLTDGQSSTVVEFRLEVNTDRALNDVKDAIAKIRADLPRNIDEPIIERLDIENQAIMTVAVAAPAKTLEQLSWFVDDTVKRELQGLRGIGRISRNGGVLREIRVALDPNRLMALGITAGDVNRQLRATNVDLAGGQGDIGGQQQSIRTLAGAQTVEELASTRIVLPAGREVVLSDLGTVTDLYEEPKSFTRLNGEIPTVAFQVFRSKGASDVRVAALARAKINELRAAHPSITFTEIDNSVNYTAGNHTSAMTMLLEGAGLTVIVVFLFLRDFRATLISAVALPLSIIPTFWVIDMMGFSMNLVSLLAIILVTGILVDDAIVEIENIVRHMKMGKSPYRASMEAADEIGLAVIAISLTIVAVFAPVSFMGGIAGQYFKQFGLVVAIAVLFSLLVARLITPMLAAYFLRPHAHKEPKDGILMRSYLRFLSGTIRFRYLTLLAGIGVFAVSIWAVKFLPTGFIPFPDEARFVISMELPPGSTLEDTRARSDQLAKLIREKTPEVESVLVIGGSNPVGTLEIRRATVIVRLVHKSKRERKQRQIQQATSPLFTQIPDIRAWYVNDRGERELSIIVRGNDAANLSKAVANLEAEMRQIPGFVNVAATAGLDRPEIRIVPKTDEAARYGITTDQISEAVRIATIGDVAANLAKFNAGDRLVPIRVQLDTDARARLDILSALTVTTPSGQQVPLTAVADITFGQGPSSIERYNRVRRVNIGTDLGGGLEIGPALEKVFALPAARNLPAGVSFQRGGDAEVMEEVFQGFAMAMGTGLLMVLGVLVLLFHSVFQPLTILMSLPLSLGGVIIALLLTNNAISMPVVIGILMLMGIVTKNAIMLVDFAVEKTREGMSRREAILDAGRKRARPIIMTTLAMGAGMIPPALGAGDGGEFRAPMAIAVIGGLLVSTVLSLVFVPSFYTVMDDVGRFFGWIFGRFVGPSDETDEAHAGHGGHGAPPLLLPADASPPGEAPRPIRVAAE</sequence>
<feature type="transmembrane region" description="Helical" evidence="2">
    <location>
        <begin position="945"/>
        <end position="964"/>
    </location>
</feature>
<feature type="transmembrane region" description="Helical" evidence="2">
    <location>
        <begin position="362"/>
        <end position="379"/>
    </location>
</feature>
<dbReference type="SUPFAM" id="SSF82714">
    <property type="entry name" value="Multidrug efflux transporter AcrB TolC docking domain, DN and DC subdomains"/>
    <property type="match status" value="2"/>
</dbReference>
<feature type="transmembrane region" description="Helical" evidence="2">
    <location>
        <begin position="15"/>
        <end position="32"/>
    </location>
</feature>
<dbReference type="KEGG" id="phr:C6569_06820"/>
<reference evidence="3 4" key="1">
    <citation type="submission" date="2018-03" db="EMBL/GenBank/DDBJ databases">
        <title>Genome sequencing of Phreatobacter sp.</title>
        <authorList>
            <person name="Kim S.-J."/>
            <person name="Heo J."/>
            <person name="Kwon S.-W."/>
        </authorList>
    </citation>
    <scope>NUCLEOTIDE SEQUENCE [LARGE SCALE GENOMIC DNA]</scope>
    <source>
        <strain evidence="3 4">S-12</strain>
    </source>
</reference>
<dbReference type="Pfam" id="PF00873">
    <property type="entry name" value="ACR_tran"/>
    <property type="match status" value="1"/>
</dbReference>
<dbReference type="PANTHER" id="PTHR32063">
    <property type="match status" value="1"/>
</dbReference>
<dbReference type="PRINTS" id="PR00702">
    <property type="entry name" value="ACRIFLAVINRP"/>
</dbReference>
<feature type="region of interest" description="Disordered" evidence="1">
    <location>
        <begin position="1023"/>
        <end position="1059"/>
    </location>
</feature>
<evidence type="ECO:0000313" key="4">
    <source>
        <dbReference type="Proteomes" id="UP000237889"/>
    </source>
</evidence>
<feature type="transmembrane region" description="Helical" evidence="2">
    <location>
        <begin position="847"/>
        <end position="866"/>
    </location>
</feature>